<evidence type="ECO:0000313" key="3">
    <source>
        <dbReference type="EMBL" id="QIU95927.1"/>
    </source>
</evidence>
<dbReference type="AlphaFoldDB" id="A0A6H0KU08"/>
<feature type="compositionally biased region" description="Basic and acidic residues" evidence="1">
    <location>
        <begin position="171"/>
        <end position="180"/>
    </location>
</feature>
<dbReference type="KEGG" id="bfc:BacF7301_18010"/>
<feature type="compositionally biased region" description="Polar residues" evidence="1">
    <location>
        <begin position="185"/>
        <end position="194"/>
    </location>
</feature>
<sequence>MELYFLNKLDTAIFKHLNPTHQAVTGTTAVHAFIGGAIISLIVFVMQMCTNNDTLIEVVAGIGLLVLAGWVINYSLLTLKAFPGWGGRIAYGAYVLFLAYLAFMVAMWTIMIALLGLFMYGIFKIFFSSGSSSKSSHRRGQEQEEPHEEECDATIKDENGYERKLWKDGFGTYRDDKGDYWKNNGDGTVTRDNS</sequence>
<feature type="region of interest" description="Disordered" evidence="1">
    <location>
        <begin position="130"/>
        <end position="156"/>
    </location>
</feature>
<feature type="region of interest" description="Disordered" evidence="1">
    <location>
        <begin position="171"/>
        <end position="194"/>
    </location>
</feature>
<organism evidence="3 4">
    <name type="scientific">Bacteroides faecium</name>
    <dbReference type="NCBI Taxonomy" id="2715212"/>
    <lineage>
        <taxon>Bacteria</taxon>
        <taxon>Pseudomonadati</taxon>
        <taxon>Bacteroidota</taxon>
        <taxon>Bacteroidia</taxon>
        <taxon>Bacteroidales</taxon>
        <taxon>Bacteroidaceae</taxon>
        <taxon>Bacteroides</taxon>
    </lineage>
</organism>
<gene>
    <name evidence="3" type="ORF">BacF7301_18010</name>
</gene>
<dbReference type="Proteomes" id="UP000501780">
    <property type="component" value="Chromosome"/>
</dbReference>
<feature type="transmembrane region" description="Helical" evidence="2">
    <location>
        <begin position="97"/>
        <end position="123"/>
    </location>
</feature>
<keyword evidence="2" id="KW-1133">Transmembrane helix</keyword>
<dbReference type="RefSeq" id="WP_167964965.1">
    <property type="nucleotide sequence ID" value="NZ_CP050831.1"/>
</dbReference>
<accession>A0A6H0KU08</accession>
<evidence type="ECO:0000313" key="4">
    <source>
        <dbReference type="Proteomes" id="UP000501780"/>
    </source>
</evidence>
<name>A0A6H0KU08_9BACE</name>
<keyword evidence="2" id="KW-0472">Membrane</keyword>
<evidence type="ECO:0000256" key="1">
    <source>
        <dbReference type="SAM" id="MobiDB-lite"/>
    </source>
</evidence>
<keyword evidence="2" id="KW-0812">Transmembrane</keyword>
<proteinExistence type="predicted"/>
<keyword evidence="4" id="KW-1185">Reference proteome</keyword>
<evidence type="ECO:0008006" key="5">
    <source>
        <dbReference type="Google" id="ProtNLM"/>
    </source>
</evidence>
<evidence type="ECO:0000256" key="2">
    <source>
        <dbReference type="SAM" id="Phobius"/>
    </source>
</evidence>
<feature type="transmembrane region" description="Helical" evidence="2">
    <location>
        <begin position="58"/>
        <end position="77"/>
    </location>
</feature>
<feature type="transmembrane region" description="Helical" evidence="2">
    <location>
        <begin position="28"/>
        <end position="46"/>
    </location>
</feature>
<dbReference type="EMBL" id="CP050831">
    <property type="protein sequence ID" value="QIU95927.1"/>
    <property type="molecule type" value="Genomic_DNA"/>
</dbReference>
<protein>
    <recommendedName>
        <fullName evidence="5">Transmembrane protein</fullName>
    </recommendedName>
</protein>
<reference evidence="3 4" key="1">
    <citation type="submission" date="2020-03" db="EMBL/GenBank/DDBJ databases">
        <title>Genomic analysis of Bacteroides faecium CBA7301.</title>
        <authorList>
            <person name="Kim J."/>
            <person name="Roh S.W."/>
        </authorList>
    </citation>
    <scope>NUCLEOTIDE SEQUENCE [LARGE SCALE GENOMIC DNA]</scope>
    <source>
        <strain evidence="3 4">CBA7301</strain>
    </source>
</reference>